<dbReference type="GO" id="GO:0071555">
    <property type="term" value="P:cell wall organization"/>
    <property type="evidence" value="ECO:0007669"/>
    <property type="project" value="UniProtKB-KW"/>
</dbReference>
<feature type="domain" description="Penicillin-binding protein dimerisation" evidence="16">
    <location>
        <begin position="66"/>
        <end position="238"/>
    </location>
</feature>
<evidence type="ECO:0000256" key="13">
    <source>
        <dbReference type="ARBA" id="ARBA00023316"/>
    </source>
</evidence>
<evidence type="ECO:0000256" key="1">
    <source>
        <dbReference type="ARBA" id="ARBA00004167"/>
    </source>
</evidence>
<keyword evidence="13" id="KW-0961">Cell wall biogenesis/degradation</keyword>
<evidence type="ECO:0000256" key="9">
    <source>
        <dbReference type="ARBA" id="ARBA00022960"/>
    </source>
</evidence>
<evidence type="ECO:0000256" key="11">
    <source>
        <dbReference type="ARBA" id="ARBA00022989"/>
    </source>
</evidence>
<name>A0A2A2TLA9_9CYAN</name>
<keyword evidence="12 14" id="KW-0472">Membrane</keyword>
<evidence type="ECO:0000256" key="6">
    <source>
        <dbReference type="ARBA" id="ARBA00022670"/>
    </source>
</evidence>
<evidence type="ECO:0000256" key="10">
    <source>
        <dbReference type="ARBA" id="ARBA00022984"/>
    </source>
</evidence>
<keyword evidence="10" id="KW-0573">Peptidoglycan synthesis</keyword>
<evidence type="ECO:0000256" key="14">
    <source>
        <dbReference type="SAM" id="Phobius"/>
    </source>
</evidence>
<dbReference type="InterPro" id="IPR017790">
    <property type="entry name" value="Penicillin-binding_protein_2"/>
</dbReference>
<dbReference type="InterPro" id="IPR012338">
    <property type="entry name" value="Beta-lactam/transpept-like"/>
</dbReference>
<dbReference type="GO" id="GO:0009252">
    <property type="term" value="P:peptidoglycan biosynthetic process"/>
    <property type="evidence" value="ECO:0007669"/>
    <property type="project" value="UniProtKB-KW"/>
</dbReference>
<dbReference type="Pfam" id="PF03717">
    <property type="entry name" value="PBP_dimer"/>
    <property type="match status" value="1"/>
</dbReference>
<keyword evidence="6" id="KW-0645">Protease</keyword>
<protein>
    <submittedName>
        <fullName evidence="17">Penicillin-binding protein 2</fullName>
    </submittedName>
</protein>
<accession>A0A2A2TLA9</accession>
<dbReference type="InterPro" id="IPR036138">
    <property type="entry name" value="PBP_dimer_sf"/>
</dbReference>
<keyword evidence="9" id="KW-0133">Cell shape</keyword>
<dbReference type="NCBIfam" id="TIGR03423">
    <property type="entry name" value="pbp2_mrdA"/>
    <property type="match status" value="1"/>
</dbReference>
<dbReference type="Pfam" id="PF00905">
    <property type="entry name" value="Transpeptidase"/>
    <property type="match status" value="1"/>
</dbReference>
<evidence type="ECO:0000256" key="5">
    <source>
        <dbReference type="ARBA" id="ARBA00022519"/>
    </source>
</evidence>
<evidence type="ECO:0000313" key="18">
    <source>
        <dbReference type="Proteomes" id="UP000218238"/>
    </source>
</evidence>
<dbReference type="Gene3D" id="3.40.710.10">
    <property type="entry name" value="DD-peptidase/beta-lactamase superfamily"/>
    <property type="match status" value="1"/>
</dbReference>
<dbReference type="GO" id="GO:0008658">
    <property type="term" value="F:penicillin binding"/>
    <property type="evidence" value="ECO:0007669"/>
    <property type="project" value="InterPro"/>
</dbReference>
<keyword evidence="18" id="KW-1185">Reference proteome</keyword>
<dbReference type="PANTHER" id="PTHR30627">
    <property type="entry name" value="PEPTIDOGLYCAN D,D-TRANSPEPTIDASE"/>
    <property type="match status" value="1"/>
</dbReference>
<comment type="subcellular location">
    <subcellularLocation>
        <location evidence="2">Cell membrane</location>
    </subcellularLocation>
    <subcellularLocation>
        <location evidence="1">Membrane</location>
        <topology evidence="1">Single-pass membrane protein</topology>
    </subcellularLocation>
</comment>
<keyword evidence="4" id="KW-1003">Cell membrane</keyword>
<organism evidence="17 18">
    <name type="scientific">Brunnivagina elsteri CCALA 953</name>
    <dbReference type="NCBI Taxonomy" id="987040"/>
    <lineage>
        <taxon>Bacteria</taxon>
        <taxon>Bacillati</taxon>
        <taxon>Cyanobacteriota</taxon>
        <taxon>Cyanophyceae</taxon>
        <taxon>Nostocales</taxon>
        <taxon>Calotrichaceae</taxon>
        <taxon>Brunnivagina</taxon>
    </lineage>
</organism>
<dbReference type="GO" id="GO:0006508">
    <property type="term" value="P:proteolysis"/>
    <property type="evidence" value="ECO:0007669"/>
    <property type="project" value="UniProtKB-KW"/>
</dbReference>
<evidence type="ECO:0000256" key="4">
    <source>
        <dbReference type="ARBA" id="ARBA00022475"/>
    </source>
</evidence>
<dbReference type="GO" id="GO:0008360">
    <property type="term" value="P:regulation of cell shape"/>
    <property type="evidence" value="ECO:0007669"/>
    <property type="project" value="UniProtKB-KW"/>
</dbReference>
<dbReference type="PANTHER" id="PTHR30627:SF2">
    <property type="entry name" value="PEPTIDOGLYCAN D,D-TRANSPEPTIDASE MRDA"/>
    <property type="match status" value="1"/>
</dbReference>
<evidence type="ECO:0000256" key="12">
    <source>
        <dbReference type="ARBA" id="ARBA00023136"/>
    </source>
</evidence>
<dbReference type="Proteomes" id="UP000218238">
    <property type="component" value="Unassembled WGS sequence"/>
</dbReference>
<dbReference type="GO" id="GO:0005886">
    <property type="term" value="C:plasma membrane"/>
    <property type="evidence" value="ECO:0007669"/>
    <property type="project" value="UniProtKB-SubCell"/>
</dbReference>
<dbReference type="EMBL" id="NTFS01000063">
    <property type="protein sequence ID" value="PAX58092.1"/>
    <property type="molecule type" value="Genomic_DNA"/>
</dbReference>
<reference evidence="17 18" key="1">
    <citation type="submission" date="2017-08" db="EMBL/GenBank/DDBJ databases">
        <title>Draft genome sequence of filamentous cyanobacterium Calothrix elsteri CCALA 953.</title>
        <authorList>
            <person name="Gagunashvili A.N."/>
            <person name="Elster J."/>
            <person name="Andresson O.S."/>
        </authorList>
    </citation>
    <scope>NUCLEOTIDE SEQUENCE [LARGE SCALE GENOMIC DNA]</scope>
    <source>
        <strain evidence="17 18">CCALA 953</strain>
    </source>
</reference>
<dbReference type="GO" id="GO:0009002">
    <property type="term" value="F:serine-type D-Ala-D-Ala carboxypeptidase activity"/>
    <property type="evidence" value="ECO:0007669"/>
    <property type="project" value="InterPro"/>
</dbReference>
<keyword evidence="8" id="KW-0378">Hydrolase</keyword>
<dbReference type="RefSeq" id="WP_095721251.1">
    <property type="nucleotide sequence ID" value="NZ_NTFS01000063.1"/>
</dbReference>
<keyword evidence="5" id="KW-0997">Cell inner membrane</keyword>
<evidence type="ECO:0000256" key="8">
    <source>
        <dbReference type="ARBA" id="ARBA00022801"/>
    </source>
</evidence>
<dbReference type="SUPFAM" id="SSF56519">
    <property type="entry name" value="Penicillin binding protein dimerisation domain"/>
    <property type="match status" value="1"/>
</dbReference>
<dbReference type="Gene3D" id="3.90.1310.10">
    <property type="entry name" value="Penicillin-binding protein 2a (Domain 2)"/>
    <property type="match status" value="1"/>
</dbReference>
<proteinExistence type="inferred from homology"/>
<comment type="caution">
    <text evidence="17">The sequence shown here is derived from an EMBL/GenBank/DDBJ whole genome shotgun (WGS) entry which is preliminary data.</text>
</comment>
<evidence type="ECO:0000259" key="16">
    <source>
        <dbReference type="Pfam" id="PF03717"/>
    </source>
</evidence>
<evidence type="ECO:0000313" key="17">
    <source>
        <dbReference type="EMBL" id="PAX58092.1"/>
    </source>
</evidence>
<feature type="transmembrane region" description="Helical" evidence="14">
    <location>
        <begin position="20"/>
        <end position="41"/>
    </location>
</feature>
<comment type="similarity">
    <text evidence="3">Belongs to the transpeptidase family.</text>
</comment>
<dbReference type="AlphaFoldDB" id="A0A2A2TLA9"/>
<evidence type="ECO:0000256" key="3">
    <source>
        <dbReference type="ARBA" id="ARBA00007171"/>
    </source>
</evidence>
<dbReference type="InterPro" id="IPR001460">
    <property type="entry name" value="PCN-bd_Tpept"/>
</dbReference>
<sequence length="614" mass="67841">MALLNSEIGRKRDTLTVGKGIQSIFLILFTLASITVMGVKLGQLQVIEGKKYSERAQSNRVRMIPKQPERGNIFDRNGKTIATTRYPYSVYLWPMAHTKPGWDETIGPRLAKAIDMPLVEIEEKLIEAGPNSSSLVRVARDITEAQITALKEYEHQLPNVEIHAEAVRFYPHGETTAHVTGYTRELTAEQLQKRKPEGYRLSDVIGQMGLERAYEKHLRGEWGGREVEVDGRGRPLRVIGEKQAKAGKDMHLTLDLELQKVAEKALGDRNGTIIAMNPNNGGILAMVSHPTFDPNVFSKQRPSQKELQKILLGESHPLLNRALRQYAPASTFKIVTTAAGLESGKFSASTVLPTYGSLNFGGTRFGEWNHAGFGPLGWTGAMANSSDTFFYQVGARIGGETLIKWTRKFGFGSETGFDFKVEEIPGFIPDNEYKRKTAKRDWTVGDSVNMSIGQGALLTTPLQVAVMFAAPANGGYRVQPHLIKDNEEAKSWREPIGMKPETIKILQAGLREVITNGTAKKLNVNTMPPMAGKTGTAEAWYKGVKRNHTWFGGYAPANKPEILVVTFGEHSDGGGGSVAAPMALQVMENYFQRKYPGKFEKPEAKEAKVKVKAN</sequence>
<dbReference type="GO" id="GO:0071972">
    <property type="term" value="F:peptidoglycan L,D-transpeptidase activity"/>
    <property type="evidence" value="ECO:0007669"/>
    <property type="project" value="TreeGrafter"/>
</dbReference>
<dbReference type="Gene3D" id="3.30.1390.30">
    <property type="entry name" value="Penicillin-binding protein 2a, domain 3"/>
    <property type="match status" value="1"/>
</dbReference>
<feature type="domain" description="Penicillin-binding protein transpeptidase" evidence="15">
    <location>
        <begin position="271"/>
        <end position="588"/>
    </location>
</feature>
<dbReference type="InterPro" id="IPR005311">
    <property type="entry name" value="PBP_dimer"/>
</dbReference>
<gene>
    <name evidence="17" type="primary">mrdA</name>
    <name evidence="17" type="ORF">CK510_08295</name>
</gene>
<evidence type="ECO:0000259" key="15">
    <source>
        <dbReference type="Pfam" id="PF00905"/>
    </source>
</evidence>
<keyword evidence="7 14" id="KW-0812">Transmembrane</keyword>
<dbReference type="SUPFAM" id="SSF56601">
    <property type="entry name" value="beta-lactamase/transpeptidase-like"/>
    <property type="match status" value="1"/>
</dbReference>
<evidence type="ECO:0000256" key="2">
    <source>
        <dbReference type="ARBA" id="ARBA00004236"/>
    </source>
</evidence>
<keyword evidence="11 14" id="KW-1133">Transmembrane helix</keyword>
<evidence type="ECO:0000256" key="7">
    <source>
        <dbReference type="ARBA" id="ARBA00022692"/>
    </source>
</evidence>
<dbReference type="OrthoDB" id="9766847at2"/>
<dbReference type="InterPro" id="IPR050515">
    <property type="entry name" value="Beta-lactam/transpept"/>
</dbReference>